<dbReference type="GO" id="GO:0003677">
    <property type="term" value="F:DNA binding"/>
    <property type="evidence" value="ECO:0007669"/>
    <property type="project" value="UniProtKB-UniRule"/>
</dbReference>
<accession>C9RHH1</accession>
<dbReference type="InterPro" id="IPR027417">
    <property type="entry name" value="P-loop_NTPase"/>
</dbReference>
<dbReference type="EMBL" id="CP001787">
    <property type="protein sequence ID" value="ACX73023.1"/>
    <property type="molecule type" value="Genomic_DNA"/>
</dbReference>
<keyword evidence="9 12" id="KW-0234">DNA repair</keyword>
<keyword evidence="10 12" id="KW-0413">Isomerase</keyword>
<keyword evidence="3 12" id="KW-0378">Hydrolase</keyword>
<dbReference type="InterPro" id="IPR050474">
    <property type="entry name" value="Hel308_SKI2-like"/>
</dbReference>
<dbReference type="PROSITE" id="PS51192">
    <property type="entry name" value="HELICASE_ATP_BIND_1"/>
    <property type="match status" value="1"/>
</dbReference>
<comment type="catalytic activity">
    <reaction evidence="11 12">
        <text>Couples ATP hydrolysis with the unwinding of duplex DNA by translocating in the 3'-5' direction.</text>
        <dbReference type="EC" id="5.6.2.4"/>
    </reaction>
</comment>
<dbReference type="InterPro" id="IPR004860">
    <property type="entry name" value="LAGLIDADG_dom"/>
</dbReference>
<evidence type="ECO:0000256" key="11">
    <source>
        <dbReference type="ARBA" id="ARBA00034617"/>
    </source>
</evidence>
<evidence type="ECO:0000259" key="14">
    <source>
        <dbReference type="PROSITE" id="PS51192"/>
    </source>
</evidence>
<keyword evidence="5" id="KW-0068">Autocatalytic cleavage</keyword>
<feature type="domain" description="DOD-type homing endonuclease" evidence="13">
    <location>
        <begin position="430"/>
        <end position="493"/>
    </location>
</feature>
<dbReference type="PANTHER" id="PTHR47961:SF10">
    <property type="entry name" value="ATP-DEPENDENT DNA HELICASE HEL308"/>
    <property type="match status" value="1"/>
</dbReference>
<feature type="domain" description="Helicase ATP-binding" evidence="14">
    <location>
        <begin position="26"/>
        <end position="196"/>
    </location>
</feature>
<evidence type="ECO:0000256" key="4">
    <source>
        <dbReference type="ARBA" id="ARBA00022806"/>
    </source>
</evidence>
<dbReference type="Gene3D" id="2.170.16.10">
    <property type="entry name" value="Hedgehog/Intein (Hint) domain"/>
    <property type="match status" value="1"/>
</dbReference>
<dbReference type="CDD" id="cd18028">
    <property type="entry name" value="DEXHc_archSki2"/>
    <property type="match status" value="1"/>
</dbReference>
<keyword evidence="7" id="KW-0651">Protein splicing</keyword>
<dbReference type="GO" id="GO:0006281">
    <property type="term" value="P:DNA repair"/>
    <property type="evidence" value="ECO:0007669"/>
    <property type="project" value="UniProtKB-UniRule"/>
</dbReference>
<organism evidence="15 16">
    <name type="scientific">Methanocaldococcus vulcanius (strain ATCC 700851 / DSM 12094 / M7)</name>
    <name type="common">Methanococcus vulcanius</name>
    <dbReference type="NCBI Taxonomy" id="579137"/>
    <lineage>
        <taxon>Archaea</taxon>
        <taxon>Methanobacteriati</taxon>
        <taxon>Methanobacteriota</taxon>
        <taxon>Methanomada group</taxon>
        <taxon>Methanococci</taxon>
        <taxon>Methanococcales</taxon>
        <taxon>Methanocaldococcaceae</taxon>
        <taxon>Methanocaldococcus</taxon>
    </lineage>
</organism>
<evidence type="ECO:0000313" key="15">
    <source>
        <dbReference type="EMBL" id="ACX73023.1"/>
    </source>
</evidence>
<dbReference type="InterPro" id="IPR030934">
    <property type="entry name" value="Intein_C"/>
</dbReference>
<dbReference type="eggNOG" id="arCOG00553">
    <property type="taxonomic scope" value="Archaea"/>
</dbReference>
<dbReference type="Pfam" id="PF21280">
    <property type="entry name" value="Helicase_dom4_arc"/>
    <property type="match status" value="1"/>
</dbReference>
<feature type="binding site" evidence="12">
    <location>
        <position position="20"/>
    </location>
    <ligand>
        <name>ATP</name>
        <dbReference type="ChEBI" id="CHEBI:30616"/>
    </ligand>
</feature>
<dbReference type="PROSITE" id="PS50817">
    <property type="entry name" value="INTEIN_N_TER"/>
    <property type="match status" value="1"/>
</dbReference>
<dbReference type="Pfam" id="PF14520">
    <property type="entry name" value="HHH_5"/>
    <property type="match status" value="1"/>
</dbReference>
<dbReference type="Proteomes" id="UP000002063">
    <property type="component" value="Chromosome"/>
</dbReference>
<comment type="catalytic activity">
    <reaction evidence="12">
        <text>ATP + H2O = ADP + phosphate + H(+)</text>
        <dbReference type="Rhea" id="RHEA:13065"/>
        <dbReference type="ChEBI" id="CHEBI:15377"/>
        <dbReference type="ChEBI" id="CHEBI:15378"/>
        <dbReference type="ChEBI" id="CHEBI:30616"/>
        <dbReference type="ChEBI" id="CHEBI:43474"/>
        <dbReference type="ChEBI" id="CHEBI:456216"/>
        <dbReference type="EC" id="5.6.2.4"/>
    </reaction>
</comment>
<dbReference type="CDD" id="cd00081">
    <property type="entry name" value="Hint"/>
    <property type="match status" value="1"/>
</dbReference>
<dbReference type="InterPro" id="IPR022965">
    <property type="entry name" value="Helicase_Hel308"/>
</dbReference>
<keyword evidence="2 12" id="KW-0227">DNA damage</keyword>
<dbReference type="SMART" id="SM00306">
    <property type="entry name" value="HintN"/>
    <property type="match status" value="1"/>
</dbReference>
<evidence type="ECO:0000256" key="1">
    <source>
        <dbReference type="ARBA" id="ARBA00022741"/>
    </source>
</evidence>
<dbReference type="OrthoDB" id="371946at2157"/>
<dbReference type="InterPro" id="IPR014001">
    <property type="entry name" value="Helicase_ATP-bd"/>
</dbReference>
<dbReference type="InterPro" id="IPR004042">
    <property type="entry name" value="Intein_endonuc_central"/>
</dbReference>
<dbReference type="KEGG" id="mvu:Metvu_1165"/>
<dbReference type="GeneID" id="8513504"/>
<dbReference type="Pfam" id="PF14528">
    <property type="entry name" value="LAGLIDADG_3"/>
    <property type="match status" value="1"/>
</dbReference>
<dbReference type="EC" id="5.6.2.4" evidence="12"/>
<dbReference type="GO" id="GO:0004519">
    <property type="term" value="F:endonuclease activity"/>
    <property type="evidence" value="ECO:0007669"/>
    <property type="project" value="InterPro"/>
</dbReference>
<keyword evidence="4 12" id="KW-0347">Helicase</keyword>
<proteinExistence type="inferred from homology"/>
<evidence type="ECO:0000256" key="9">
    <source>
        <dbReference type="ARBA" id="ARBA00023204"/>
    </source>
</evidence>
<dbReference type="Pfam" id="PF00270">
    <property type="entry name" value="DEAD"/>
    <property type="match status" value="1"/>
</dbReference>
<dbReference type="GO" id="GO:0043138">
    <property type="term" value="F:3'-5' DNA helicase activity"/>
    <property type="evidence" value="ECO:0007669"/>
    <property type="project" value="UniProtKB-UniRule"/>
</dbReference>
<dbReference type="SUPFAM" id="SSF55608">
    <property type="entry name" value="Homing endonucleases"/>
    <property type="match status" value="1"/>
</dbReference>
<evidence type="ECO:0000256" key="7">
    <source>
        <dbReference type="ARBA" id="ARBA00023000"/>
    </source>
</evidence>
<evidence type="ECO:0000256" key="2">
    <source>
        <dbReference type="ARBA" id="ARBA00022763"/>
    </source>
</evidence>
<dbReference type="InterPro" id="IPR003586">
    <property type="entry name" value="Hint_dom_C"/>
</dbReference>
<dbReference type="SUPFAM" id="SSF52540">
    <property type="entry name" value="P-loop containing nucleoside triphosphate hydrolases"/>
    <property type="match status" value="3"/>
</dbReference>
<dbReference type="InterPro" id="IPR027434">
    <property type="entry name" value="Homing_endonucl"/>
</dbReference>
<dbReference type="GO" id="GO:0005524">
    <property type="term" value="F:ATP binding"/>
    <property type="evidence" value="ECO:0007669"/>
    <property type="project" value="UniProtKB-UniRule"/>
</dbReference>
<dbReference type="NCBIfam" id="TIGR01443">
    <property type="entry name" value="intein_Cterm"/>
    <property type="match status" value="1"/>
</dbReference>
<evidence type="ECO:0000256" key="5">
    <source>
        <dbReference type="ARBA" id="ARBA00022813"/>
    </source>
</evidence>
<dbReference type="AlphaFoldDB" id="C9RHH1"/>
<dbReference type="PROSITE" id="PS50819">
    <property type="entry name" value="INTEIN_ENDONUCLEASE"/>
    <property type="match status" value="1"/>
</dbReference>
<evidence type="ECO:0000256" key="6">
    <source>
        <dbReference type="ARBA" id="ARBA00022840"/>
    </source>
</evidence>
<sequence length="963" mass="111046">MDKITKVLNDFGISELRPPQKKALEMGLLDKNKNFIISIPTASGKTLIGEIALINHLLDDNLTPTGRKGIFIVPLKALASEKYEEFKNKYEKFGLRIALSIGDYDEEEDLSKYDLIITTAEKLDSLWRHKISWIDDVSVVIVDEIHLINDETRGGTLEILLTKLKEYNIQIIGLSATIGNPDELAEWLNAELVVDDWRPIELKKGVYRNGVIEYINGSVKEIKVVNSDVYSLVVDCIKDGGSCLVFCNTKRGAVNEAKNLNLTKFLSEEERSKLKEVAEEVLSILEPPTEMCKTLAECILQGSAFHHAGLTYQHRKIVEDAFRKRLIKVICCTPTLCLNAKTEILQENGYRKITELNKNEKIFALCGGKIKPIGRWKIHKTPQHDYNITIKTENGLEITTTPNHIFLVKNGKSIKEKEAKDLKIGDLVATVGKIIVDEDINTSNFVKFPIRRLSQFIAETFNSKGVINNSIEIYSTSELFIKRLQVALLRFGIHSQIEIKNSDKKDDKTYLLKISDLEGLKLFYKNFPIDLKEKEKLFYLIKKKINNKPYEDNLEHIDFDNSFNNIAICWKKILEIKKVKVEDEYVYDIELPNDGSNDHYFVANGFVVHNSAGLNLPCRRAIIKDLMRFTKTGMRYIPIMEIQQCIGRAGRPGLDPYGEGIVIAKNDRDYLRAYQTLTQKPEPIYSKLSNYAVLRTQLLGLISTGEIKDEYDLEWFVRNTFYAHQYGNLKKVAKNIMEIIQFLEENEFIVGFTATELGKRISELYIDPLSAKYIIDGLNEMEVEHDLYYLYLISRTLEMTPNLRVYRSEEMSLMDEMESLKIKNFNIEDLEAFKTAKMLYDWINEVPEDKILEKYKIEPGILRYKVENARWMMHSLKEIAKLLNLNSEIPEKLEIRLEYGAKEDIIELLNIKYIGRVRARKLYNEGIRCVEDILKNPEKVVHIVGRKTAEKILKEILKEKENL</sequence>
<dbReference type="NCBIfam" id="TIGR01445">
    <property type="entry name" value="intein_Nterm"/>
    <property type="match status" value="1"/>
</dbReference>
<gene>
    <name evidence="12" type="primary">hel308</name>
    <name evidence="15" type="ordered locus">Metvu_1165</name>
</gene>
<dbReference type="InterPro" id="IPR048772">
    <property type="entry name" value="Hel308-like_dom4"/>
</dbReference>
<dbReference type="SMART" id="SM00305">
    <property type="entry name" value="HintC"/>
    <property type="match status" value="1"/>
</dbReference>
<dbReference type="Gene3D" id="3.40.50.300">
    <property type="entry name" value="P-loop containing nucleotide triphosphate hydrolases"/>
    <property type="match status" value="3"/>
</dbReference>
<keyword evidence="6 12" id="KW-0067">ATP-binding</keyword>
<dbReference type="InterPro" id="IPR003587">
    <property type="entry name" value="Hint_dom_N"/>
</dbReference>
<dbReference type="GO" id="GO:0016539">
    <property type="term" value="P:intein-mediated protein splicing"/>
    <property type="evidence" value="ECO:0007669"/>
    <property type="project" value="InterPro"/>
</dbReference>
<dbReference type="InterPro" id="IPR036390">
    <property type="entry name" value="WH_DNA-bd_sf"/>
</dbReference>
<keyword evidence="1 12" id="KW-0547">Nucleotide-binding</keyword>
<evidence type="ECO:0000256" key="8">
    <source>
        <dbReference type="ARBA" id="ARBA00023125"/>
    </source>
</evidence>
<comment type="similarity">
    <text evidence="12">Belongs to the helicase family. Hel308 subfamily.</text>
</comment>
<dbReference type="RefSeq" id="WP_015733243.1">
    <property type="nucleotide sequence ID" value="NC_013407.1"/>
</dbReference>
<dbReference type="HOGENOM" id="CLU_279743_0_0_2"/>
<dbReference type="Gene3D" id="3.10.28.10">
    <property type="entry name" value="Homing endonucleases"/>
    <property type="match status" value="1"/>
</dbReference>
<evidence type="ECO:0000256" key="3">
    <source>
        <dbReference type="ARBA" id="ARBA00022801"/>
    </source>
</evidence>
<dbReference type="GO" id="GO:0016887">
    <property type="term" value="F:ATP hydrolysis activity"/>
    <property type="evidence" value="ECO:0007669"/>
    <property type="project" value="RHEA"/>
</dbReference>
<comment type="function">
    <text evidence="12">DNA-dependent ATPase and 3'-5' DNA helicase that may be involved in repair of stalled replication forks.</text>
</comment>
<dbReference type="SUPFAM" id="SSF51294">
    <property type="entry name" value="Hedgehog/intein (Hint) domain"/>
    <property type="match status" value="1"/>
</dbReference>
<dbReference type="InterPro" id="IPR036844">
    <property type="entry name" value="Hint_dom_sf"/>
</dbReference>
<evidence type="ECO:0000256" key="12">
    <source>
        <dbReference type="HAMAP-Rule" id="MF_00442"/>
    </source>
</evidence>
<dbReference type="PROSITE" id="PS50818">
    <property type="entry name" value="INTEIN_C_TER"/>
    <property type="match status" value="1"/>
</dbReference>
<evidence type="ECO:0000259" key="13">
    <source>
        <dbReference type="PROSITE" id="PS50819"/>
    </source>
</evidence>
<dbReference type="InterPro" id="IPR006141">
    <property type="entry name" value="Intein_N"/>
</dbReference>
<dbReference type="Gene3D" id="1.10.3380.30">
    <property type="match status" value="1"/>
</dbReference>
<dbReference type="PANTHER" id="PTHR47961">
    <property type="entry name" value="DNA POLYMERASE THETA, PUTATIVE (AFU_ORTHOLOGUE AFUA_1G05260)-RELATED"/>
    <property type="match status" value="1"/>
</dbReference>
<dbReference type="SUPFAM" id="SSF158702">
    <property type="entry name" value="Sec63 N-terminal domain-like"/>
    <property type="match status" value="1"/>
</dbReference>
<dbReference type="HAMAP" id="MF_00442">
    <property type="entry name" value="Helicase_Hel308"/>
    <property type="match status" value="1"/>
</dbReference>
<dbReference type="STRING" id="579137.Metvu_1165"/>
<comment type="subunit">
    <text evidence="12">Monomer.</text>
</comment>
<protein>
    <recommendedName>
        <fullName evidence="12">ATP-dependent DNA helicase Hel308</fullName>
        <ecNumber evidence="12">5.6.2.4</ecNumber>
    </recommendedName>
    <alternativeName>
        <fullName evidence="12">DNA 3'-5' helicase Hel308</fullName>
    </alternativeName>
</protein>
<dbReference type="Pfam" id="PF14890">
    <property type="entry name" value="Intein_splicing"/>
    <property type="match status" value="1"/>
</dbReference>
<dbReference type="SMART" id="SM00487">
    <property type="entry name" value="DEXDc"/>
    <property type="match status" value="1"/>
</dbReference>
<evidence type="ECO:0000313" key="16">
    <source>
        <dbReference type="Proteomes" id="UP000002063"/>
    </source>
</evidence>
<dbReference type="SUPFAM" id="SSF46785">
    <property type="entry name" value="Winged helix' DNA-binding domain"/>
    <property type="match status" value="1"/>
</dbReference>
<evidence type="ECO:0000256" key="10">
    <source>
        <dbReference type="ARBA" id="ARBA00023235"/>
    </source>
</evidence>
<keyword evidence="16" id="KW-1185">Reference proteome</keyword>
<keyword evidence="8 12" id="KW-0238">DNA-binding</keyword>
<dbReference type="Gene3D" id="1.10.150.20">
    <property type="entry name" value="5' to 3' exonuclease, C-terminal subdomain"/>
    <property type="match status" value="1"/>
</dbReference>
<dbReference type="InterPro" id="IPR011545">
    <property type="entry name" value="DEAD/DEAH_box_helicase_dom"/>
</dbReference>
<reference evidence="15" key="1">
    <citation type="submission" date="2009-10" db="EMBL/GenBank/DDBJ databases">
        <title>Complete sequence of chromosome of Methanocaldococcus vulcanius M7.</title>
        <authorList>
            <consortium name="US DOE Joint Genome Institute"/>
            <person name="Lucas S."/>
            <person name="Copeland A."/>
            <person name="Lapidus A."/>
            <person name="Glavina del Rio T."/>
            <person name="Dalin E."/>
            <person name="Tice H."/>
            <person name="Bruce D."/>
            <person name="Goodwin L."/>
            <person name="Pitluck S."/>
            <person name="Lcollab F.I."/>
            <person name="Brettin T."/>
            <person name="Detter J.C."/>
            <person name="Han C."/>
            <person name="Tapia R."/>
            <person name="Kuske C.R."/>
            <person name="Schmutz J."/>
            <person name="Larimer F."/>
            <person name="Land M."/>
            <person name="Hauser L."/>
            <person name="Kyrpides N."/>
            <person name="Ovchinikova G."/>
            <person name="Sieprawska-Lupa M."/>
            <person name="Whitman W.B."/>
            <person name="Woyke T."/>
        </authorList>
    </citation>
    <scope>NUCLEOTIDE SEQUENCE [LARGE SCALE GENOMIC DNA]</scope>
    <source>
        <strain evidence="15">M7</strain>
    </source>
</reference>
<name>C9RHH1_METVM</name>